<protein>
    <recommendedName>
        <fullName evidence="3 16">Alkaline phosphatase</fullName>
        <ecNumber evidence="3 16">3.1.3.1</ecNumber>
    </recommendedName>
</protein>
<evidence type="ECO:0000256" key="14">
    <source>
        <dbReference type="PIRSR" id="PIRSR601952-2"/>
    </source>
</evidence>
<feature type="binding site" evidence="14">
    <location>
        <position position="366"/>
    </location>
    <ligand>
        <name>Zn(2+)</name>
        <dbReference type="ChEBI" id="CHEBI:29105"/>
        <label>2</label>
    </ligand>
</feature>
<evidence type="ECO:0000313" key="19">
    <source>
        <dbReference type="EnsemblMetazoa" id="PHUM129510-PA"/>
    </source>
</evidence>
<dbReference type="FunFam" id="3.40.720.10:FF:000008">
    <property type="entry name" value="Alkaline phosphatase"/>
    <property type="match status" value="1"/>
</dbReference>
<dbReference type="Pfam" id="PF00245">
    <property type="entry name" value="Alk_phosphatase"/>
    <property type="match status" value="1"/>
</dbReference>
<reference evidence="18" key="2">
    <citation type="submission" date="2007-04" db="EMBL/GenBank/DDBJ databases">
        <title>The genome of the human body louse.</title>
        <authorList>
            <consortium name="The Human Body Louse Genome Consortium"/>
            <person name="Kirkness E."/>
            <person name="Walenz B."/>
            <person name="Hass B."/>
            <person name="Bruggner R."/>
            <person name="Strausberg R."/>
        </authorList>
    </citation>
    <scope>NUCLEOTIDE SEQUENCE</scope>
    <source>
        <strain evidence="18">USDA</strain>
    </source>
</reference>
<feature type="binding site" evidence="14">
    <location>
        <position position="361"/>
    </location>
    <ligand>
        <name>Mg(2+)</name>
        <dbReference type="ChEBI" id="CHEBI:18420"/>
    </ligand>
</feature>
<evidence type="ECO:0000256" key="7">
    <source>
        <dbReference type="ARBA" id="ARBA00022801"/>
    </source>
</evidence>
<feature type="active site" description="Phosphoserine intermediate" evidence="13">
    <location>
        <position position="134"/>
    </location>
</feature>
<dbReference type="SUPFAM" id="SSF53649">
    <property type="entry name" value="Alkaline phosphatase-like"/>
    <property type="match status" value="1"/>
</dbReference>
<keyword evidence="17" id="KW-0732">Signal</keyword>
<comment type="cofactor">
    <cofactor evidence="14">
        <name>Mg(2+)</name>
        <dbReference type="ChEBI" id="CHEBI:18420"/>
    </cofactor>
    <text evidence="14">Binds 1 Mg(2+) ion.</text>
</comment>
<evidence type="ECO:0000256" key="17">
    <source>
        <dbReference type="SAM" id="SignalP"/>
    </source>
</evidence>
<dbReference type="EC" id="3.1.3.1" evidence="3 16"/>
<dbReference type="EnsemblMetazoa" id="PHUM129510-RA">
    <property type="protein sequence ID" value="PHUM129510-PA"/>
    <property type="gene ID" value="PHUM129510"/>
</dbReference>
<evidence type="ECO:0000256" key="16">
    <source>
        <dbReference type="RuleBase" id="RU003947"/>
    </source>
</evidence>
<dbReference type="CDD" id="cd16012">
    <property type="entry name" value="ALP"/>
    <property type="match status" value="1"/>
</dbReference>
<dbReference type="PANTHER" id="PTHR11596">
    <property type="entry name" value="ALKALINE PHOSPHATASE"/>
    <property type="match status" value="1"/>
</dbReference>
<sequence>MSFLIIIFGFITVCQSLPPKNIDSGHYFIKHYDVRKNKFDDFRPEHDAKYWFEKAENDLIERLKNFNNVGKRKAKNIILFMGDGMSIPTITSARILQGERNNLTLTETQPLSFENFHVSGLSKTYCLDHGVADSACSATAYLNGVKADVGTIGVNGRVKYNDVEASANVSNHVNSIAYFAQKMGKSTGFVTTARVTHASPAGTYAHVANREWESDRAMENYKINSVLYDDIAEQLVLREPGKNFNVILGGGRKNFLPLKPSRYNKYFEKGNRLDNKNLIQEWINDKKKRNIKNYNYVSSRKQLATLTTTPSFLLGLFASSHLKYNYENNNKEEPSLEEMTEAAIKVLKKTGSENGFFLFVEGGKIDIAHHESKAQVALDETIELSKAVAKAVEMTNEEDTLIVVTSDHSHTLTISGYDFGKEKESLLGFGGTGTDGYVYTTLSYANGPGYSERKDLSKEDTRKIDYLFPGTVPLQSETHGGDDVAVFATGPYSQLFTGTYEQSYIPHAMA</sequence>
<dbReference type="PANTHER" id="PTHR11596:SF91">
    <property type="entry name" value="ALKALINE PHOSPHATASE-RELATED"/>
    <property type="match status" value="1"/>
</dbReference>
<dbReference type="RefSeq" id="XP_002424456.1">
    <property type="nucleotide sequence ID" value="XM_002424411.1"/>
</dbReference>
<feature type="binding site" evidence="14">
    <location>
        <position position="407"/>
    </location>
    <ligand>
        <name>Zn(2+)</name>
        <dbReference type="ChEBI" id="CHEBI:29105"/>
        <label>2</label>
    </ligand>
</feature>
<dbReference type="SMART" id="SM00098">
    <property type="entry name" value="alkPPc"/>
    <property type="match status" value="1"/>
</dbReference>
<evidence type="ECO:0000256" key="15">
    <source>
        <dbReference type="RuleBase" id="RU003946"/>
    </source>
</evidence>
<dbReference type="Gene3D" id="3.40.720.10">
    <property type="entry name" value="Alkaline Phosphatase, subunit A"/>
    <property type="match status" value="1"/>
</dbReference>
<feature type="binding site" evidence="14">
    <location>
        <position position="479"/>
    </location>
    <ligand>
        <name>Zn(2+)</name>
        <dbReference type="ChEBI" id="CHEBI:29105"/>
        <label>2</label>
    </ligand>
</feature>
<keyword evidence="7 16" id="KW-0378">Hydrolase</keyword>
<keyword evidence="8 14" id="KW-0862">Zinc</keyword>
<keyword evidence="20" id="KW-1185">Reference proteome</keyword>
<evidence type="ECO:0000256" key="2">
    <source>
        <dbReference type="ARBA" id="ARBA00005984"/>
    </source>
</evidence>
<dbReference type="EMBL" id="AAZO01001504">
    <property type="status" value="NOT_ANNOTATED_CDS"/>
    <property type="molecule type" value="Genomic_DNA"/>
</dbReference>
<dbReference type="VEuPathDB" id="VectorBase:PHUM129510"/>
<dbReference type="GeneID" id="8234075"/>
<proteinExistence type="inferred from homology"/>
<dbReference type="HOGENOM" id="CLU_008539_4_0_1"/>
<dbReference type="PRINTS" id="PR00113">
    <property type="entry name" value="ALKPHPHTASE"/>
</dbReference>
<dbReference type="STRING" id="121224.E0VEB2"/>
<evidence type="ECO:0000256" key="13">
    <source>
        <dbReference type="PIRSR" id="PIRSR601952-1"/>
    </source>
</evidence>
<dbReference type="eggNOG" id="KOG4126">
    <property type="taxonomic scope" value="Eukaryota"/>
</dbReference>
<reference evidence="19" key="3">
    <citation type="submission" date="2020-05" db="UniProtKB">
        <authorList>
            <consortium name="EnsemblMetazoa"/>
        </authorList>
    </citation>
    <scope>IDENTIFICATION</scope>
    <source>
        <strain evidence="19">USDA</strain>
    </source>
</reference>
<dbReference type="InterPro" id="IPR017850">
    <property type="entry name" value="Alkaline_phosphatase_core_sf"/>
</dbReference>
<dbReference type="EMBL" id="DS235088">
    <property type="protein sequence ID" value="EEB11718.1"/>
    <property type="molecule type" value="Genomic_DNA"/>
</dbReference>
<evidence type="ECO:0000313" key="20">
    <source>
        <dbReference type="Proteomes" id="UP000009046"/>
    </source>
</evidence>
<feature type="binding site" evidence="14">
    <location>
        <position position="83"/>
    </location>
    <ligand>
        <name>Mg(2+)</name>
        <dbReference type="ChEBI" id="CHEBI:18420"/>
    </ligand>
</feature>
<evidence type="ECO:0000256" key="8">
    <source>
        <dbReference type="ARBA" id="ARBA00022833"/>
    </source>
</evidence>
<comment type="cofactor">
    <cofactor evidence="14">
        <name>Zn(2+)</name>
        <dbReference type="ChEBI" id="CHEBI:29105"/>
    </cofactor>
    <text evidence="14">Binds 2 Zn(2+) ions.</text>
</comment>
<dbReference type="KEGG" id="phu:Phum_PHUM129510"/>
<keyword evidence="11" id="KW-0325">Glycoprotein</keyword>
<feature type="signal peptide" evidence="17">
    <location>
        <begin position="1"/>
        <end position="16"/>
    </location>
</feature>
<dbReference type="InParanoid" id="E0VEB2"/>
<evidence type="ECO:0000256" key="1">
    <source>
        <dbReference type="ARBA" id="ARBA00004609"/>
    </source>
</evidence>
<feature type="binding site" evidence="14">
    <location>
        <position position="199"/>
    </location>
    <ligand>
        <name>Mg(2+)</name>
        <dbReference type="ChEBI" id="CHEBI:18420"/>
    </ligand>
</feature>
<dbReference type="GO" id="GO:0098552">
    <property type="term" value="C:side of membrane"/>
    <property type="evidence" value="ECO:0007669"/>
    <property type="project" value="UniProtKB-KW"/>
</dbReference>
<evidence type="ECO:0000256" key="10">
    <source>
        <dbReference type="ARBA" id="ARBA00023136"/>
    </source>
</evidence>
<comment type="similarity">
    <text evidence="2 15">Belongs to the alkaline phosphatase family.</text>
</comment>
<organism>
    <name type="scientific">Pediculus humanus subsp. corporis</name>
    <name type="common">Body louse</name>
    <dbReference type="NCBI Taxonomy" id="121224"/>
    <lineage>
        <taxon>Eukaryota</taxon>
        <taxon>Metazoa</taxon>
        <taxon>Ecdysozoa</taxon>
        <taxon>Arthropoda</taxon>
        <taxon>Hexapoda</taxon>
        <taxon>Insecta</taxon>
        <taxon>Pterygota</taxon>
        <taxon>Neoptera</taxon>
        <taxon>Paraneoptera</taxon>
        <taxon>Psocodea</taxon>
        <taxon>Troctomorpha</taxon>
        <taxon>Phthiraptera</taxon>
        <taxon>Anoplura</taxon>
        <taxon>Pediculidae</taxon>
        <taxon>Pediculus</taxon>
    </lineage>
</organism>
<dbReference type="GO" id="GO:0005886">
    <property type="term" value="C:plasma membrane"/>
    <property type="evidence" value="ECO:0007669"/>
    <property type="project" value="UniProtKB-SubCell"/>
</dbReference>
<dbReference type="InterPro" id="IPR001952">
    <property type="entry name" value="Alkaline_phosphatase"/>
</dbReference>
<dbReference type="OrthoDB" id="5818554at2759"/>
<dbReference type="Proteomes" id="UP000009046">
    <property type="component" value="Unassembled WGS sequence"/>
</dbReference>
<dbReference type="CTD" id="8234075"/>
<gene>
    <name evidence="19" type="primary">8234075</name>
    <name evidence="18" type="ORF">Phum_PHUM129510</name>
</gene>
<keyword evidence="12" id="KW-0449">Lipoprotein</keyword>
<feature type="binding site" evidence="14">
    <location>
        <position position="197"/>
    </location>
    <ligand>
        <name>Mg(2+)</name>
        <dbReference type="ChEBI" id="CHEBI:18420"/>
    </ligand>
</feature>
<feature type="binding site" evidence="14">
    <location>
        <position position="83"/>
    </location>
    <ligand>
        <name>Zn(2+)</name>
        <dbReference type="ChEBI" id="CHEBI:29105"/>
        <label>2</label>
    </ligand>
</feature>
<name>E0VEB2_PEDHC</name>
<keyword evidence="4" id="KW-1003">Cell membrane</keyword>
<dbReference type="PROSITE" id="PS00123">
    <property type="entry name" value="ALKALINE_PHOSPHATASE"/>
    <property type="match status" value="1"/>
</dbReference>
<evidence type="ECO:0000256" key="11">
    <source>
        <dbReference type="ARBA" id="ARBA00023180"/>
    </source>
</evidence>
<evidence type="ECO:0000313" key="18">
    <source>
        <dbReference type="EMBL" id="EEB11718.1"/>
    </source>
</evidence>
<keyword evidence="9 14" id="KW-0460">Magnesium</keyword>
<comment type="catalytic activity">
    <reaction evidence="16">
        <text>a phosphate monoester + H2O = an alcohol + phosphate</text>
        <dbReference type="Rhea" id="RHEA:15017"/>
        <dbReference type="ChEBI" id="CHEBI:15377"/>
        <dbReference type="ChEBI" id="CHEBI:30879"/>
        <dbReference type="ChEBI" id="CHEBI:43474"/>
        <dbReference type="ChEBI" id="CHEBI:67140"/>
        <dbReference type="EC" id="3.1.3.1"/>
    </reaction>
</comment>
<evidence type="ECO:0000256" key="9">
    <source>
        <dbReference type="ARBA" id="ARBA00022842"/>
    </source>
</evidence>
<evidence type="ECO:0000256" key="6">
    <source>
        <dbReference type="ARBA" id="ARBA00022723"/>
    </source>
</evidence>
<feature type="binding site" evidence="14">
    <location>
        <position position="370"/>
    </location>
    <ligand>
        <name>Zn(2+)</name>
        <dbReference type="ChEBI" id="CHEBI:29105"/>
        <label>2</label>
    </ligand>
</feature>
<comment type="subcellular location">
    <subcellularLocation>
        <location evidence="1">Cell membrane</location>
        <topology evidence="1">Lipid-anchor</topology>
        <topology evidence="1">GPI-anchor</topology>
    </subcellularLocation>
</comment>
<dbReference type="InterPro" id="IPR018299">
    <property type="entry name" value="Alkaline_phosphatase_AS"/>
</dbReference>
<dbReference type="AlphaFoldDB" id="E0VEB2"/>
<keyword evidence="10" id="KW-0472">Membrane</keyword>
<keyword evidence="6 14" id="KW-0479">Metal-binding</keyword>
<dbReference type="OMA" id="MESETHG"/>
<feature type="binding site" evidence="14">
    <location>
        <position position="408"/>
    </location>
    <ligand>
        <name>Zn(2+)</name>
        <dbReference type="ChEBI" id="CHEBI:29105"/>
        <label>2</label>
    </ligand>
</feature>
<reference evidence="18" key="1">
    <citation type="submission" date="2007-04" db="EMBL/GenBank/DDBJ databases">
        <title>Annotation of Pediculus humanus corporis strain USDA.</title>
        <authorList>
            <person name="Kirkness E."/>
            <person name="Hannick L."/>
            <person name="Hass B."/>
            <person name="Bruggner R."/>
            <person name="Lawson D."/>
            <person name="Bidwell S."/>
            <person name="Joardar V."/>
            <person name="Caler E."/>
            <person name="Walenz B."/>
            <person name="Inman J."/>
            <person name="Schobel S."/>
            <person name="Galinsky K."/>
            <person name="Amedeo P."/>
            <person name="Strausberg R."/>
        </authorList>
    </citation>
    <scope>NUCLEOTIDE SEQUENCE</scope>
    <source>
        <strain evidence="18">USDA</strain>
    </source>
</reference>
<evidence type="ECO:0000256" key="4">
    <source>
        <dbReference type="ARBA" id="ARBA00022475"/>
    </source>
</evidence>
<keyword evidence="5" id="KW-0336">GPI-anchor</keyword>
<dbReference type="GO" id="GO:0004035">
    <property type="term" value="F:alkaline phosphatase activity"/>
    <property type="evidence" value="ECO:0007669"/>
    <property type="project" value="UniProtKB-EC"/>
</dbReference>
<accession>E0VEB2</accession>
<evidence type="ECO:0000256" key="3">
    <source>
        <dbReference type="ARBA" id="ARBA00012647"/>
    </source>
</evidence>
<feature type="chain" id="PRO_5011412379" description="Alkaline phosphatase" evidence="17">
    <location>
        <begin position="17"/>
        <end position="510"/>
    </location>
</feature>
<evidence type="ECO:0000256" key="12">
    <source>
        <dbReference type="ARBA" id="ARBA00023288"/>
    </source>
</evidence>
<evidence type="ECO:0000256" key="5">
    <source>
        <dbReference type="ARBA" id="ARBA00022622"/>
    </source>
</evidence>
<dbReference type="GO" id="GO:0046872">
    <property type="term" value="F:metal ion binding"/>
    <property type="evidence" value="ECO:0007669"/>
    <property type="project" value="UniProtKB-KW"/>
</dbReference>